<gene>
    <name evidence="1" type="ORF">MHI_LOCUS912894</name>
</gene>
<name>A0A6V7HIQ6_9HYME</name>
<dbReference type="AlphaFoldDB" id="A0A6V7HIQ6"/>
<sequence length="68" mass="7733">IYVYKQPLSVQPSRSVSPFQNKTNVLDLMRTVGSVGVVLRPRLSKQSTQICWKRDQRGRTIPNNAGVY</sequence>
<reference evidence="1" key="1">
    <citation type="submission" date="2020-07" db="EMBL/GenBank/DDBJ databases">
        <authorList>
            <person name="Nazaruddin N."/>
        </authorList>
    </citation>
    <scope>NUCLEOTIDE SEQUENCE</scope>
</reference>
<proteinExistence type="predicted"/>
<dbReference type="Proteomes" id="UP000752696">
    <property type="component" value="Unassembled WGS sequence"/>
</dbReference>
<feature type="non-terminal residue" evidence="1">
    <location>
        <position position="1"/>
    </location>
</feature>
<accession>A0A6V7HIQ6</accession>
<dbReference type="EMBL" id="CAJDYZ010011942">
    <property type="protein sequence ID" value="CAD1480327.1"/>
    <property type="molecule type" value="Genomic_DNA"/>
</dbReference>
<keyword evidence="2" id="KW-1185">Reference proteome</keyword>
<comment type="caution">
    <text evidence="1">The sequence shown here is derived from an EMBL/GenBank/DDBJ whole genome shotgun (WGS) entry which is preliminary data.</text>
</comment>
<evidence type="ECO:0000313" key="1">
    <source>
        <dbReference type="EMBL" id="CAD1480327.1"/>
    </source>
</evidence>
<evidence type="ECO:0000313" key="2">
    <source>
        <dbReference type="Proteomes" id="UP000752696"/>
    </source>
</evidence>
<organism evidence="1 2">
    <name type="scientific">Heterotrigona itama</name>
    <dbReference type="NCBI Taxonomy" id="395501"/>
    <lineage>
        <taxon>Eukaryota</taxon>
        <taxon>Metazoa</taxon>
        <taxon>Ecdysozoa</taxon>
        <taxon>Arthropoda</taxon>
        <taxon>Hexapoda</taxon>
        <taxon>Insecta</taxon>
        <taxon>Pterygota</taxon>
        <taxon>Neoptera</taxon>
        <taxon>Endopterygota</taxon>
        <taxon>Hymenoptera</taxon>
        <taxon>Apocrita</taxon>
        <taxon>Aculeata</taxon>
        <taxon>Apoidea</taxon>
        <taxon>Anthophila</taxon>
        <taxon>Apidae</taxon>
        <taxon>Heterotrigona</taxon>
    </lineage>
</organism>
<protein>
    <submittedName>
        <fullName evidence="1">Uncharacterized protein</fullName>
    </submittedName>
</protein>